<dbReference type="Proteomes" id="UP001595685">
    <property type="component" value="Unassembled WGS sequence"/>
</dbReference>
<keyword evidence="2" id="KW-1185">Reference proteome</keyword>
<proteinExistence type="predicted"/>
<comment type="caution">
    <text evidence="1">The sequence shown here is derived from an EMBL/GenBank/DDBJ whole genome shotgun (WGS) entry which is preliminary data.</text>
</comment>
<gene>
    <name evidence="1" type="ORF">ACFOLH_16570</name>
</gene>
<dbReference type="RefSeq" id="WP_340289707.1">
    <property type="nucleotide sequence ID" value="NZ_JBBEOI010000010.1"/>
</dbReference>
<reference evidence="2" key="1">
    <citation type="journal article" date="2019" name="Int. J. Syst. Evol. Microbiol.">
        <title>The Global Catalogue of Microorganisms (GCM) 10K type strain sequencing project: providing services to taxonomists for standard genome sequencing and annotation.</title>
        <authorList>
            <consortium name="The Broad Institute Genomics Platform"/>
            <consortium name="The Broad Institute Genome Sequencing Center for Infectious Disease"/>
            <person name="Wu L."/>
            <person name="Ma J."/>
        </authorList>
    </citation>
    <scope>NUCLEOTIDE SEQUENCE [LARGE SCALE GENOMIC DNA]</scope>
    <source>
        <strain evidence="2">NCAIM B.02333</strain>
    </source>
</reference>
<evidence type="ECO:0000313" key="2">
    <source>
        <dbReference type="Proteomes" id="UP001595685"/>
    </source>
</evidence>
<sequence>MNEQQLAAACRPDSEPDQRLRDALAAGAQVVGTSPNEASGATDTWPRRVRHLAHEGLLLDDETTVLRDLAVLAAEARPYIVVISKLQIEDGEQTHTALLTDEPAVVRVTFAHSRAAGVALT</sequence>
<organism evidence="1 2">
    <name type="scientific">Aquipuribacter hungaricus</name>
    <dbReference type="NCBI Taxonomy" id="545624"/>
    <lineage>
        <taxon>Bacteria</taxon>
        <taxon>Bacillati</taxon>
        <taxon>Actinomycetota</taxon>
        <taxon>Actinomycetes</taxon>
        <taxon>Micrococcales</taxon>
        <taxon>Intrasporangiaceae</taxon>
        <taxon>Aquipuribacter</taxon>
    </lineage>
</organism>
<accession>A0ABV7WJI4</accession>
<name>A0ABV7WJI4_9MICO</name>
<evidence type="ECO:0000313" key="1">
    <source>
        <dbReference type="EMBL" id="MFC3689964.1"/>
    </source>
</evidence>
<protein>
    <submittedName>
        <fullName evidence="1">Uncharacterized protein</fullName>
    </submittedName>
</protein>
<dbReference type="EMBL" id="JBHRWW010000014">
    <property type="protein sequence ID" value="MFC3689964.1"/>
    <property type="molecule type" value="Genomic_DNA"/>
</dbReference>